<evidence type="ECO:0000256" key="1">
    <source>
        <dbReference type="ARBA" id="ARBA00005446"/>
    </source>
</evidence>
<dbReference type="CDD" id="cd17920">
    <property type="entry name" value="DEXHc_RecQ"/>
    <property type="match status" value="1"/>
</dbReference>
<dbReference type="EC" id="5.6.2.4" evidence="5"/>
<comment type="similarity">
    <text evidence="1">Belongs to the helicase family. RecQ subfamily.</text>
</comment>
<name>A0ABD3VZM6_SINWO</name>
<evidence type="ECO:0000313" key="9">
    <source>
        <dbReference type="Proteomes" id="UP001634394"/>
    </source>
</evidence>
<evidence type="ECO:0000259" key="7">
    <source>
        <dbReference type="PROSITE" id="PS51194"/>
    </source>
</evidence>
<keyword evidence="3" id="KW-0067">ATP-binding</keyword>
<feature type="domain" description="Helicase C-terminal" evidence="7">
    <location>
        <begin position="229"/>
        <end position="404"/>
    </location>
</feature>
<evidence type="ECO:0000256" key="2">
    <source>
        <dbReference type="ARBA" id="ARBA00022741"/>
    </source>
</evidence>
<dbReference type="InterPro" id="IPR001650">
    <property type="entry name" value="Helicase_C-like"/>
</dbReference>
<dbReference type="GO" id="GO:0005524">
    <property type="term" value="F:ATP binding"/>
    <property type="evidence" value="ECO:0007669"/>
    <property type="project" value="UniProtKB-KW"/>
</dbReference>
<proteinExistence type="inferred from homology"/>
<dbReference type="InterPro" id="IPR027417">
    <property type="entry name" value="P-loop_NTPase"/>
</dbReference>
<dbReference type="Pfam" id="PF00270">
    <property type="entry name" value="DEAD"/>
    <property type="match status" value="1"/>
</dbReference>
<dbReference type="Gene3D" id="3.40.50.300">
    <property type="entry name" value="P-loop containing nucleotide triphosphate hydrolases"/>
    <property type="match status" value="2"/>
</dbReference>
<dbReference type="PROSITE" id="PS51192">
    <property type="entry name" value="HELICASE_ATP_BIND_1"/>
    <property type="match status" value="1"/>
</dbReference>
<dbReference type="PANTHER" id="PTHR13710:SF157">
    <property type="entry name" value="DNA HELICASE"/>
    <property type="match status" value="1"/>
</dbReference>
<evidence type="ECO:0000259" key="6">
    <source>
        <dbReference type="PROSITE" id="PS51192"/>
    </source>
</evidence>
<organism evidence="8 9">
    <name type="scientific">Sinanodonta woodiana</name>
    <name type="common">Chinese pond mussel</name>
    <name type="synonym">Anodonta woodiana</name>
    <dbReference type="NCBI Taxonomy" id="1069815"/>
    <lineage>
        <taxon>Eukaryota</taxon>
        <taxon>Metazoa</taxon>
        <taxon>Spiralia</taxon>
        <taxon>Lophotrochozoa</taxon>
        <taxon>Mollusca</taxon>
        <taxon>Bivalvia</taxon>
        <taxon>Autobranchia</taxon>
        <taxon>Heteroconchia</taxon>
        <taxon>Palaeoheterodonta</taxon>
        <taxon>Unionida</taxon>
        <taxon>Unionoidea</taxon>
        <taxon>Unionidae</taxon>
        <taxon>Unioninae</taxon>
        <taxon>Sinanodonta</taxon>
    </lineage>
</organism>
<dbReference type="InterPro" id="IPR014001">
    <property type="entry name" value="Helicase_ATP-bd"/>
</dbReference>
<dbReference type="Pfam" id="PF00271">
    <property type="entry name" value="Helicase_C"/>
    <property type="match status" value="1"/>
</dbReference>
<dbReference type="InterPro" id="IPR011545">
    <property type="entry name" value="DEAD/DEAH_box_helicase_dom"/>
</dbReference>
<dbReference type="SMART" id="SM00490">
    <property type="entry name" value="HELICc"/>
    <property type="match status" value="1"/>
</dbReference>
<dbReference type="Proteomes" id="UP001634394">
    <property type="component" value="Unassembled WGS sequence"/>
</dbReference>
<reference evidence="8 9" key="1">
    <citation type="submission" date="2024-11" db="EMBL/GenBank/DDBJ databases">
        <title>Chromosome-level genome assembly of the freshwater bivalve Anodonta woodiana.</title>
        <authorList>
            <person name="Chen X."/>
        </authorList>
    </citation>
    <scope>NUCLEOTIDE SEQUENCE [LARGE SCALE GENOMIC DNA]</scope>
    <source>
        <strain evidence="8">MN2024</strain>
        <tissue evidence="8">Gills</tissue>
    </source>
</reference>
<comment type="catalytic activity">
    <reaction evidence="4">
        <text>Couples ATP hydrolysis with the unwinding of duplex DNA by translocating in the 3'-5' direction.</text>
        <dbReference type="EC" id="5.6.2.4"/>
    </reaction>
</comment>
<dbReference type="GO" id="GO:0043138">
    <property type="term" value="F:3'-5' DNA helicase activity"/>
    <property type="evidence" value="ECO:0007669"/>
    <property type="project" value="UniProtKB-EC"/>
</dbReference>
<keyword evidence="2" id="KW-0547">Nucleotide-binding</keyword>
<evidence type="ECO:0000313" key="8">
    <source>
        <dbReference type="EMBL" id="KAL3865795.1"/>
    </source>
</evidence>
<dbReference type="AlphaFoldDB" id="A0ABD3VZM6"/>
<dbReference type="SUPFAM" id="SSF52540">
    <property type="entry name" value="P-loop containing nucleoside triphosphate hydrolases"/>
    <property type="match status" value="1"/>
</dbReference>
<evidence type="ECO:0000256" key="4">
    <source>
        <dbReference type="ARBA" id="ARBA00034617"/>
    </source>
</evidence>
<gene>
    <name evidence="8" type="ORF">ACJMK2_043149</name>
</gene>
<dbReference type="PANTHER" id="PTHR13710">
    <property type="entry name" value="DNA HELICASE RECQ FAMILY MEMBER"/>
    <property type="match status" value="1"/>
</dbReference>
<keyword evidence="9" id="KW-1185">Reference proteome</keyword>
<sequence>MALFESEILRIKSKYGLSVTFKLHQEAIIRHLIERKDVFALLPTGFGKSLTYILVPLLLDELYPGKVHTAVVVSPLKALMPDQVQFLQSHGIKAMAITEETSVKEIRENEVSVLYTSPEAAILQKWMKILKEQFKDNICILVFDEAHCISSWGLDFRPGYRQVSVIQSLFDVPNLVLTATATKEIQRDIYDVLGFHRETTFVVSDLPNRPNIFIDLKECSEKYETELEWILNLLLKWDTRHKIIVYVRSINMCYQLYLWLVTRLMEKCFVGEEAGPSNRRVEMFHANTDKESKERIINQFVKEDGNIEVLISTVAFGMGIDIPNIDIVVHWGLPSSCISYWQEVGRCARDGRKGYAVCYAFKRSQSSCKDDTLKELALLSKCLRCSVLSNFLLDGMDNQSLKMLEMTGECSCVCDVVCSCDKCKCCIVCQNSCSCKSKVREPLISFLC</sequence>
<dbReference type="EMBL" id="JBJQND010000009">
    <property type="protein sequence ID" value="KAL3865795.1"/>
    <property type="molecule type" value="Genomic_DNA"/>
</dbReference>
<evidence type="ECO:0000256" key="3">
    <source>
        <dbReference type="ARBA" id="ARBA00022840"/>
    </source>
</evidence>
<accession>A0ABD3VZM6</accession>
<dbReference type="PROSITE" id="PS51194">
    <property type="entry name" value="HELICASE_CTER"/>
    <property type="match status" value="1"/>
</dbReference>
<comment type="caution">
    <text evidence="8">The sequence shown here is derived from an EMBL/GenBank/DDBJ whole genome shotgun (WGS) entry which is preliminary data.</text>
</comment>
<feature type="domain" description="Helicase ATP-binding" evidence="6">
    <location>
        <begin position="29"/>
        <end position="199"/>
    </location>
</feature>
<evidence type="ECO:0000256" key="5">
    <source>
        <dbReference type="ARBA" id="ARBA00034808"/>
    </source>
</evidence>
<dbReference type="SMART" id="SM00487">
    <property type="entry name" value="DEXDc"/>
    <property type="match status" value="1"/>
</dbReference>
<protein>
    <recommendedName>
        <fullName evidence="5">DNA 3'-5' helicase</fullName>
        <ecNumber evidence="5">5.6.2.4</ecNumber>
    </recommendedName>
</protein>